<dbReference type="AlphaFoldDB" id="A0A173Z1C3"/>
<name>A0A173Z1C3_9FIRM</name>
<organism evidence="1 3">
    <name type="scientific">Agathobacter rectalis</name>
    <dbReference type="NCBI Taxonomy" id="39491"/>
    <lineage>
        <taxon>Bacteria</taxon>
        <taxon>Bacillati</taxon>
        <taxon>Bacillota</taxon>
        <taxon>Clostridia</taxon>
        <taxon>Lachnospirales</taxon>
        <taxon>Lachnospiraceae</taxon>
        <taxon>Agathobacter</taxon>
    </lineage>
</organism>
<gene>
    <name evidence="2" type="ORF">DWV45_05180</name>
    <name evidence="1" type="ORF">ERS852417_00821</name>
</gene>
<reference evidence="1 3" key="1">
    <citation type="submission" date="2015-09" db="EMBL/GenBank/DDBJ databases">
        <authorList>
            <consortium name="Pathogen Informatics"/>
        </authorList>
    </citation>
    <scope>NUCLEOTIDE SEQUENCE [LARGE SCALE GENOMIC DNA]</scope>
    <source>
        <strain evidence="1 3">2789STDY5608860</strain>
    </source>
</reference>
<dbReference type="Proteomes" id="UP000095384">
    <property type="component" value="Unassembled WGS sequence"/>
</dbReference>
<evidence type="ECO:0000313" key="4">
    <source>
        <dbReference type="Proteomes" id="UP000283683"/>
    </source>
</evidence>
<evidence type="ECO:0000313" key="2">
    <source>
        <dbReference type="EMBL" id="RGW87999.1"/>
    </source>
</evidence>
<dbReference type="Proteomes" id="UP000283683">
    <property type="component" value="Unassembled WGS sequence"/>
</dbReference>
<dbReference type="EMBL" id="QSAZ01000004">
    <property type="protein sequence ID" value="RGW87999.1"/>
    <property type="molecule type" value="Genomic_DNA"/>
</dbReference>
<protein>
    <submittedName>
        <fullName evidence="1">Uncharacterized protein</fullName>
    </submittedName>
</protein>
<dbReference type="EMBL" id="CYYW01000004">
    <property type="protein sequence ID" value="CUN70251.1"/>
    <property type="molecule type" value="Genomic_DNA"/>
</dbReference>
<proteinExistence type="predicted"/>
<dbReference type="RefSeq" id="WP_055223363.1">
    <property type="nucleotide sequence ID" value="NZ_CYYW01000004.1"/>
</dbReference>
<evidence type="ECO:0000313" key="3">
    <source>
        <dbReference type="Proteomes" id="UP000095384"/>
    </source>
</evidence>
<sequence length="102" mass="11638">MEDLIYTMVLSDGTIIENLRKNGDNYISASKLTADMFDGKLSEVTVKTSEDEMVMENMDLVQITEMNGEYWFVLRQFSATELAMAKMSSNIDFLAMMQDVEL</sequence>
<accession>A0A173Z1C3</accession>
<reference evidence="2 4" key="2">
    <citation type="submission" date="2018-08" db="EMBL/GenBank/DDBJ databases">
        <title>A genome reference for cultivated species of the human gut microbiota.</title>
        <authorList>
            <person name="Zou Y."/>
            <person name="Xue W."/>
            <person name="Luo G."/>
        </authorList>
    </citation>
    <scope>NUCLEOTIDE SEQUENCE [LARGE SCALE GENOMIC DNA]</scope>
    <source>
        <strain evidence="2 4">AF06-19</strain>
    </source>
</reference>
<evidence type="ECO:0000313" key="1">
    <source>
        <dbReference type="EMBL" id="CUN70251.1"/>
    </source>
</evidence>